<evidence type="ECO:0000313" key="5">
    <source>
        <dbReference type="Proteomes" id="UP000694580"/>
    </source>
</evidence>
<keyword evidence="2" id="KW-0539">Nucleus</keyword>
<dbReference type="GeneTree" id="ENSGT00940000167655"/>
<dbReference type="InterPro" id="IPR051387">
    <property type="entry name" value="BAF"/>
</dbReference>
<evidence type="ECO:0000256" key="3">
    <source>
        <dbReference type="SAM" id="MobiDB-lite"/>
    </source>
</evidence>
<dbReference type="InterPro" id="IPR004122">
    <property type="entry name" value="BAF_prot"/>
</dbReference>
<reference evidence="4" key="2">
    <citation type="submission" date="2025-08" db="UniProtKB">
        <authorList>
            <consortium name="Ensembl"/>
        </authorList>
    </citation>
    <scope>IDENTIFICATION</scope>
</reference>
<feature type="region of interest" description="Disordered" evidence="3">
    <location>
        <begin position="1"/>
        <end position="36"/>
    </location>
</feature>
<dbReference type="Ensembl" id="ENSDCDT00010055012.1">
    <property type="protein sequence ID" value="ENSDCDP00010044897.1"/>
    <property type="gene ID" value="ENSDCDG00010027705.1"/>
</dbReference>
<dbReference type="GO" id="GO:0000793">
    <property type="term" value="C:condensed chromosome"/>
    <property type="evidence" value="ECO:0007669"/>
    <property type="project" value="TreeGrafter"/>
</dbReference>
<dbReference type="PANTHER" id="PTHR47507:SF6">
    <property type="entry name" value="BARRIER-TO-AUTOINTEGRATION FACTOR"/>
    <property type="match status" value="1"/>
</dbReference>
<dbReference type="SUPFAM" id="SSF47798">
    <property type="entry name" value="Barrier-to-autointegration factor, BAF"/>
    <property type="match status" value="1"/>
</dbReference>
<evidence type="ECO:0000313" key="4">
    <source>
        <dbReference type="Ensembl" id="ENSDCDP00010044897.1"/>
    </source>
</evidence>
<dbReference type="Gene3D" id="1.10.150.40">
    <property type="entry name" value="Barrier-to-autointegration factor, BAF"/>
    <property type="match status" value="1"/>
</dbReference>
<sequence>NNNPQTFTSTMSSTSKKHQSFTSEPMRGKPATALPGIGKVQGARLESSGYSHATDLLGKYLNMQESRGQFQSWLKDTSGANVKQQNDCYNGLKEWSDNNL</sequence>
<dbReference type="GO" id="GO:0051276">
    <property type="term" value="P:chromosome organization"/>
    <property type="evidence" value="ECO:0007669"/>
    <property type="project" value="TreeGrafter"/>
</dbReference>
<comment type="subcellular location">
    <subcellularLocation>
        <location evidence="1">Nucleus</location>
    </subcellularLocation>
</comment>
<dbReference type="GO" id="GO:0003677">
    <property type="term" value="F:DNA binding"/>
    <property type="evidence" value="ECO:0007669"/>
    <property type="project" value="InterPro"/>
</dbReference>
<protein>
    <submittedName>
        <fullName evidence="4">Uncharacterized protein</fullName>
    </submittedName>
</protein>
<reference evidence="4 5" key="1">
    <citation type="submission" date="2020-06" db="EMBL/GenBank/DDBJ databases">
        <authorList>
            <consortium name="Wellcome Sanger Institute Data Sharing"/>
        </authorList>
    </citation>
    <scope>NUCLEOTIDE SEQUENCE [LARGE SCALE GENOMIC DNA]</scope>
</reference>
<accession>A0AAY4DH77</accession>
<dbReference type="InterPro" id="IPR036617">
    <property type="entry name" value="BAF_sf"/>
</dbReference>
<dbReference type="SMART" id="SM01023">
    <property type="entry name" value="BAF"/>
    <property type="match status" value="1"/>
</dbReference>
<dbReference type="Proteomes" id="UP000694580">
    <property type="component" value="Chromosome 1"/>
</dbReference>
<proteinExistence type="predicted"/>
<keyword evidence="5" id="KW-1185">Reference proteome</keyword>
<dbReference type="PANTHER" id="PTHR47507">
    <property type="entry name" value="BARRIER TO AUTOINTEGRATION FACTOR 2"/>
    <property type="match status" value="1"/>
</dbReference>
<evidence type="ECO:0000256" key="1">
    <source>
        <dbReference type="ARBA" id="ARBA00004123"/>
    </source>
</evidence>
<feature type="compositionally biased region" description="Low complexity" evidence="3">
    <location>
        <begin position="1"/>
        <end position="14"/>
    </location>
</feature>
<dbReference type="Pfam" id="PF02961">
    <property type="entry name" value="SAM_BAF"/>
    <property type="match status" value="1"/>
</dbReference>
<evidence type="ECO:0000256" key="2">
    <source>
        <dbReference type="ARBA" id="ARBA00023242"/>
    </source>
</evidence>
<reference evidence="4" key="3">
    <citation type="submission" date="2025-09" db="UniProtKB">
        <authorList>
            <consortium name="Ensembl"/>
        </authorList>
    </citation>
    <scope>IDENTIFICATION</scope>
</reference>
<dbReference type="AlphaFoldDB" id="A0AAY4DH77"/>
<organism evidence="4 5">
    <name type="scientific">Denticeps clupeoides</name>
    <name type="common">denticle herring</name>
    <dbReference type="NCBI Taxonomy" id="299321"/>
    <lineage>
        <taxon>Eukaryota</taxon>
        <taxon>Metazoa</taxon>
        <taxon>Chordata</taxon>
        <taxon>Craniata</taxon>
        <taxon>Vertebrata</taxon>
        <taxon>Euteleostomi</taxon>
        <taxon>Actinopterygii</taxon>
        <taxon>Neopterygii</taxon>
        <taxon>Teleostei</taxon>
        <taxon>Clupei</taxon>
        <taxon>Clupeiformes</taxon>
        <taxon>Denticipitoidei</taxon>
        <taxon>Denticipitidae</taxon>
        <taxon>Denticeps</taxon>
    </lineage>
</organism>
<name>A0AAY4DH77_9TELE</name>
<dbReference type="GO" id="GO:0005634">
    <property type="term" value="C:nucleus"/>
    <property type="evidence" value="ECO:0007669"/>
    <property type="project" value="UniProtKB-SubCell"/>
</dbReference>